<comment type="caution">
    <text evidence="1">The sequence shown here is derived from an EMBL/GenBank/DDBJ whole genome shotgun (WGS) entry which is preliminary data.</text>
</comment>
<dbReference type="InterPro" id="IPR012334">
    <property type="entry name" value="Pectin_lyas_fold"/>
</dbReference>
<organism evidence="1 2">
    <name type="scientific">Luteolibacter arcticus</name>
    <dbReference type="NCBI Taxonomy" id="1581411"/>
    <lineage>
        <taxon>Bacteria</taxon>
        <taxon>Pseudomonadati</taxon>
        <taxon>Verrucomicrobiota</taxon>
        <taxon>Verrucomicrobiia</taxon>
        <taxon>Verrucomicrobiales</taxon>
        <taxon>Verrucomicrobiaceae</taxon>
        <taxon>Luteolibacter</taxon>
    </lineage>
</organism>
<proteinExistence type="predicted"/>
<dbReference type="Proteomes" id="UP001320876">
    <property type="component" value="Unassembled WGS sequence"/>
</dbReference>
<gene>
    <name evidence="1" type="ORF">OKA05_24500</name>
</gene>
<reference evidence="1 2" key="1">
    <citation type="submission" date="2022-10" db="EMBL/GenBank/DDBJ databases">
        <title>Luteolibacter arcticus strain CCTCC AB 2014275, whole genome shotgun sequencing project.</title>
        <authorList>
            <person name="Zhao G."/>
            <person name="Shen L."/>
        </authorList>
    </citation>
    <scope>NUCLEOTIDE SEQUENCE [LARGE SCALE GENOMIC DNA]</scope>
    <source>
        <strain evidence="1 2">CCTCC AB 2014275</strain>
    </source>
</reference>
<dbReference type="Gene3D" id="2.160.20.10">
    <property type="entry name" value="Single-stranded right-handed beta-helix, Pectin lyase-like"/>
    <property type="match status" value="1"/>
</dbReference>
<dbReference type="SUPFAM" id="SSF51126">
    <property type="entry name" value="Pectin lyase-like"/>
    <property type="match status" value="1"/>
</dbReference>
<evidence type="ECO:0000313" key="2">
    <source>
        <dbReference type="Proteomes" id="UP001320876"/>
    </source>
</evidence>
<keyword evidence="2" id="KW-1185">Reference proteome</keyword>
<accession>A0ABT3GQD2</accession>
<evidence type="ECO:0000313" key="1">
    <source>
        <dbReference type="EMBL" id="MCW1925741.1"/>
    </source>
</evidence>
<protein>
    <recommendedName>
        <fullName evidence="3">Right handed beta helix domain-containing protein</fullName>
    </recommendedName>
</protein>
<dbReference type="EMBL" id="JAPDDT010000017">
    <property type="protein sequence ID" value="MCW1925741.1"/>
    <property type="molecule type" value="Genomic_DNA"/>
</dbReference>
<dbReference type="InterPro" id="IPR011050">
    <property type="entry name" value="Pectin_lyase_fold/virulence"/>
</dbReference>
<evidence type="ECO:0008006" key="3">
    <source>
        <dbReference type="Google" id="ProtNLM"/>
    </source>
</evidence>
<dbReference type="RefSeq" id="WP_264489848.1">
    <property type="nucleotide sequence ID" value="NZ_JAPDDT010000017.1"/>
</dbReference>
<name>A0ABT3GQD2_9BACT</name>
<sequence>MNPLLLVFASLIFALPVGGVEVASLKALAEVVAKDDGAVTMKPGVYRMADYLTEEVLQQIREGVDRKQSRPVVPMFVFRGNRNRIDLRGVTIEIDTSLYKKLPGGGYTRCLIVAGQGIAIEGLEIRNTGPDQGSGGNILSIQGHGNTLSDVTLHVYGSFPHGYGDLLGKGGPNLVGLRKQSGIQVVGDQSVLRRCKVFSRAFGHCFYIQVGDGIRLEDCHAEGAMRPTSEMLADTSGPAFELGFKSVYPNRDGRHVITPGYMKSLSEDGFRTYSDAGSVTLVNCTAVNTRAGFEIGAKEDSPKKTTIDGCVAKGCERAFLLGSHVIVRRSRGDAKYGPLLYLRGGRESDIELELAGDRSDFAVHAIATIAGSGHRVKLTCKPNQTGFAKLPVMLGFGMPDHAEMSSPIRPAAAMGIELVSELPGVPVLTSSEAKECRIQAAGKTVSDEELRKSPGRW</sequence>